<sequence length="251" mass="28223">MFKNYGPLATEVYELTKPVGSSLNGDIDYYSQRLAGISGKILEAGVGTGRMLLPLLEEGLTVEGLDQSAEMLAYCYQHLESHQLSTPLYKANLENFDLPADYEAIIMPTATFCLLETEALAIKVLQNLYHHLLPKGRLIIDLDLPFYPEVGEVITSTHALSETVGITLERKTVAIDWLAQHTITHLKYEKWQDGQLIGTELQQLLLRWYGLTEFRLLLEQVGFKDVSVSADYDYLVAPVDSNQTITFEAHK</sequence>
<feature type="domain" description="Methyltransferase" evidence="1">
    <location>
        <begin position="41"/>
        <end position="136"/>
    </location>
</feature>
<dbReference type="Pfam" id="PF13649">
    <property type="entry name" value="Methyltransf_25"/>
    <property type="match status" value="1"/>
</dbReference>
<dbReference type="GO" id="GO:0008168">
    <property type="term" value="F:methyltransferase activity"/>
    <property type="evidence" value="ECO:0007669"/>
    <property type="project" value="UniProtKB-KW"/>
</dbReference>
<dbReference type="Proteomes" id="UP000674938">
    <property type="component" value="Unassembled WGS sequence"/>
</dbReference>
<evidence type="ECO:0000259" key="1">
    <source>
        <dbReference type="Pfam" id="PF13649"/>
    </source>
</evidence>
<reference evidence="2" key="1">
    <citation type="submission" date="2020-12" db="EMBL/GenBank/DDBJ databases">
        <title>Vagococcus allomyrinae sp. nov. and Enterococcus lavae sp. nov., isolated from the larvae of Allomyrina dichotoma.</title>
        <authorList>
            <person name="Lee S.D."/>
        </authorList>
    </citation>
    <scope>NUCLEOTIDE SEQUENCE</scope>
    <source>
        <strain evidence="2">BWB3-3</strain>
    </source>
</reference>
<dbReference type="CDD" id="cd02440">
    <property type="entry name" value="AdoMet_MTases"/>
    <property type="match status" value="1"/>
</dbReference>
<name>A0A940P796_9ENTE</name>
<evidence type="ECO:0000313" key="3">
    <source>
        <dbReference type="Proteomes" id="UP000674938"/>
    </source>
</evidence>
<comment type="caution">
    <text evidence="2">The sequence shown here is derived from an EMBL/GenBank/DDBJ whole genome shotgun (WGS) entry which is preliminary data.</text>
</comment>
<dbReference type="EMBL" id="JAEEGA010000011">
    <property type="protein sequence ID" value="MBP1042697.1"/>
    <property type="molecule type" value="Genomic_DNA"/>
</dbReference>
<keyword evidence="2" id="KW-0489">Methyltransferase</keyword>
<dbReference type="RefSeq" id="WP_209530109.1">
    <property type="nucleotide sequence ID" value="NZ_JAEEGA010000011.1"/>
</dbReference>
<proteinExistence type="predicted"/>
<dbReference type="InterPro" id="IPR029063">
    <property type="entry name" value="SAM-dependent_MTases_sf"/>
</dbReference>
<dbReference type="GO" id="GO:0032259">
    <property type="term" value="P:methylation"/>
    <property type="evidence" value="ECO:0007669"/>
    <property type="project" value="UniProtKB-KW"/>
</dbReference>
<accession>A0A940P796</accession>
<dbReference type="InterPro" id="IPR041698">
    <property type="entry name" value="Methyltransf_25"/>
</dbReference>
<keyword evidence="3" id="KW-1185">Reference proteome</keyword>
<dbReference type="Gene3D" id="3.40.50.150">
    <property type="entry name" value="Vaccinia Virus protein VP39"/>
    <property type="match status" value="1"/>
</dbReference>
<dbReference type="SUPFAM" id="SSF53335">
    <property type="entry name" value="S-adenosyl-L-methionine-dependent methyltransferases"/>
    <property type="match status" value="1"/>
</dbReference>
<dbReference type="AlphaFoldDB" id="A0A940P796"/>
<organism evidence="2 3">
    <name type="scientific">Vagococcus allomyrinae</name>
    <dbReference type="NCBI Taxonomy" id="2794353"/>
    <lineage>
        <taxon>Bacteria</taxon>
        <taxon>Bacillati</taxon>
        <taxon>Bacillota</taxon>
        <taxon>Bacilli</taxon>
        <taxon>Lactobacillales</taxon>
        <taxon>Enterococcaceae</taxon>
        <taxon>Vagococcus</taxon>
    </lineage>
</organism>
<protein>
    <submittedName>
        <fullName evidence="2">Class I SAM-dependent methyltransferase</fullName>
    </submittedName>
</protein>
<gene>
    <name evidence="2" type="ORF">I6N95_16900</name>
</gene>
<evidence type="ECO:0000313" key="2">
    <source>
        <dbReference type="EMBL" id="MBP1042697.1"/>
    </source>
</evidence>
<keyword evidence="2" id="KW-0808">Transferase</keyword>
<dbReference type="Gene3D" id="2.20.25.110">
    <property type="entry name" value="S-adenosyl-L-methionine-dependent methyltransferases"/>
    <property type="match status" value="1"/>
</dbReference>